<evidence type="ECO:0000256" key="1">
    <source>
        <dbReference type="SAM" id="SignalP"/>
    </source>
</evidence>
<evidence type="ECO:0000313" key="3">
    <source>
        <dbReference type="Proteomes" id="UP000596276"/>
    </source>
</evidence>
<feature type="signal peptide" evidence="1">
    <location>
        <begin position="1"/>
        <end position="21"/>
    </location>
</feature>
<proteinExistence type="predicted"/>
<dbReference type="Proteomes" id="UP000596276">
    <property type="component" value="Chromosome 1"/>
</dbReference>
<sequence length="69" mass="7993">MTAQLWMAILCVNLLTYRSLVQNALPSRLRSWWTGSIPVSGLYEMWAKGRGNNRVLTNGLTHYWQKDQP</sequence>
<name>A0A7U2QWL4_ASPFN</name>
<evidence type="ECO:0000313" key="2">
    <source>
        <dbReference type="EMBL" id="QRD87359.1"/>
    </source>
</evidence>
<dbReference type="AlphaFoldDB" id="A0A7U2QWL4"/>
<accession>A0A7U2QWL4</accession>
<feature type="chain" id="PRO_5030885348" evidence="1">
    <location>
        <begin position="22"/>
        <end position="69"/>
    </location>
</feature>
<protein>
    <submittedName>
        <fullName evidence="2">Uncharacterized protein</fullName>
    </submittedName>
</protein>
<reference evidence="3" key="1">
    <citation type="journal article" date="2021" name="G3 (Bethesda)">
        <title>Chromosome assembled and annotated genome sequence of Aspergillus flavus NRRL 3357.</title>
        <authorList>
            <person name="Skerker J.M."/>
            <person name="Pianalto K.M."/>
            <person name="Mondo S.J."/>
            <person name="Yang K."/>
            <person name="Arkin A.P."/>
            <person name="Keller N.P."/>
            <person name="Grigoriev I.V."/>
            <person name="Louise Glass N.L."/>
        </authorList>
    </citation>
    <scope>NUCLEOTIDE SEQUENCE [LARGE SCALE GENOMIC DNA]</scope>
    <source>
        <strain evidence="3">ATCC 200026 / FGSC A1120 / IAM 13836 / NRRL 3357 / JCM 12722 / SRRC 167</strain>
    </source>
</reference>
<keyword evidence="1" id="KW-0732">Signal</keyword>
<organism evidence="2 3">
    <name type="scientific">Aspergillus flavus (strain ATCC 200026 / FGSC A1120 / IAM 13836 / NRRL 3357 / JCM 12722 / SRRC 167)</name>
    <dbReference type="NCBI Taxonomy" id="332952"/>
    <lineage>
        <taxon>Eukaryota</taxon>
        <taxon>Fungi</taxon>
        <taxon>Dikarya</taxon>
        <taxon>Ascomycota</taxon>
        <taxon>Pezizomycotina</taxon>
        <taxon>Eurotiomycetes</taxon>
        <taxon>Eurotiomycetidae</taxon>
        <taxon>Eurotiales</taxon>
        <taxon>Aspergillaceae</taxon>
        <taxon>Aspergillus</taxon>
        <taxon>Aspergillus subgen. Circumdati</taxon>
    </lineage>
</organism>
<gene>
    <name evidence="2" type="ORF">F9C07_342</name>
</gene>
<keyword evidence="3" id="KW-1185">Reference proteome</keyword>
<dbReference type="VEuPathDB" id="FungiDB:F9C07_342"/>
<dbReference type="EMBL" id="CP044619">
    <property type="protein sequence ID" value="QRD87359.1"/>
    <property type="molecule type" value="Genomic_DNA"/>
</dbReference>